<accession>A0A4Y7QM49</accession>
<feature type="domain" description="Homeobox" evidence="7">
    <location>
        <begin position="365"/>
        <end position="425"/>
    </location>
</feature>
<dbReference type="Pfam" id="PF00046">
    <property type="entry name" value="Homeodomain"/>
    <property type="match status" value="3"/>
</dbReference>
<dbReference type="SMART" id="SM00389">
    <property type="entry name" value="HOX"/>
    <property type="match status" value="3"/>
</dbReference>
<reference evidence="8 9" key="1">
    <citation type="submission" date="2018-06" db="EMBL/GenBank/DDBJ databases">
        <title>A transcriptomic atlas of mushroom development highlights an independent origin of complex multicellularity.</title>
        <authorList>
            <consortium name="DOE Joint Genome Institute"/>
            <person name="Krizsan K."/>
            <person name="Almasi E."/>
            <person name="Merenyi Z."/>
            <person name="Sahu N."/>
            <person name="Viragh M."/>
            <person name="Koszo T."/>
            <person name="Mondo S."/>
            <person name="Kiss B."/>
            <person name="Balint B."/>
            <person name="Kues U."/>
            <person name="Barry K."/>
            <person name="Hegedus J.C."/>
            <person name="Henrissat B."/>
            <person name="Johnson J."/>
            <person name="Lipzen A."/>
            <person name="Ohm R."/>
            <person name="Nagy I."/>
            <person name="Pangilinan J."/>
            <person name="Yan J."/>
            <person name="Xiong Y."/>
            <person name="Grigoriev I.V."/>
            <person name="Hibbett D.S."/>
            <person name="Nagy L.G."/>
        </authorList>
    </citation>
    <scope>NUCLEOTIDE SEQUENCE [LARGE SCALE GENOMIC DNA]</scope>
    <source>
        <strain evidence="8 9">SZMC22713</strain>
    </source>
</reference>
<feature type="domain" description="Homeobox" evidence="7">
    <location>
        <begin position="30"/>
        <end position="113"/>
    </location>
</feature>
<feature type="DNA-binding region" description="Homeobox" evidence="4">
    <location>
        <begin position="32"/>
        <end position="114"/>
    </location>
</feature>
<evidence type="ECO:0000259" key="7">
    <source>
        <dbReference type="PROSITE" id="PS50071"/>
    </source>
</evidence>
<feature type="DNA-binding region" description="Homeobox" evidence="4">
    <location>
        <begin position="199"/>
        <end position="258"/>
    </location>
</feature>
<dbReference type="PROSITE" id="PS00027">
    <property type="entry name" value="HOMEOBOX_1"/>
    <property type="match status" value="1"/>
</dbReference>
<keyword evidence="3 4" id="KW-0539">Nucleus</keyword>
<dbReference type="GO" id="GO:0000981">
    <property type="term" value="F:DNA-binding transcription factor activity, RNA polymerase II-specific"/>
    <property type="evidence" value="ECO:0007669"/>
    <property type="project" value="InterPro"/>
</dbReference>
<feature type="region of interest" description="Disordered" evidence="6">
    <location>
        <begin position="453"/>
        <end position="577"/>
    </location>
</feature>
<dbReference type="VEuPathDB" id="FungiDB:BD410DRAFT_835381"/>
<dbReference type="InterPro" id="IPR001356">
    <property type="entry name" value="HD"/>
</dbReference>
<keyword evidence="2 4" id="KW-0371">Homeobox</keyword>
<dbReference type="GO" id="GO:0005634">
    <property type="term" value="C:nucleus"/>
    <property type="evidence" value="ECO:0007669"/>
    <property type="project" value="UniProtKB-SubCell"/>
</dbReference>
<evidence type="ECO:0000313" key="9">
    <source>
        <dbReference type="Proteomes" id="UP000294933"/>
    </source>
</evidence>
<dbReference type="EMBL" id="ML170158">
    <property type="protein sequence ID" value="TDL28142.1"/>
    <property type="molecule type" value="Genomic_DNA"/>
</dbReference>
<feature type="compositionally biased region" description="Basic and acidic residues" evidence="6">
    <location>
        <begin position="492"/>
        <end position="537"/>
    </location>
</feature>
<comment type="subcellular location">
    <subcellularLocation>
        <location evidence="4 5">Nucleus</location>
    </subcellularLocation>
</comment>
<feature type="compositionally biased region" description="Low complexity" evidence="6">
    <location>
        <begin position="455"/>
        <end position="472"/>
    </location>
</feature>
<feature type="compositionally biased region" description="Low complexity" evidence="6">
    <location>
        <begin position="117"/>
        <end position="126"/>
    </location>
</feature>
<dbReference type="InterPro" id="IPR009057">
    <property type="entry name" value="Homeodomain-like_sf"/>
</dbReference>
<evidence type="ECO:0000256" key="2">
    <source>
        <dbReference type="ARBA" id="ARBA00023155"/>
    </source>
</evidence>
<feature type="compositionally biased region" description="Acidic residues" evidence="6">
    <location>
        <begin position="479"/>
        <end position="491"/>
    </location>
</feature>
<evidence type="ECO:0000256" key="6">
    <source>
        <dbReference type="SAM" id="MobiDB-lite"/>
    </source>
</evidence>
<feature type="DNA-binding region" description="Homeobox" evidence="4">
    <location>
        <begin position="367"/>
        <end position="426"/>
    </location>
</feature>
<evidence type="ECO:0000313" key="8">
    <source>
        <dbReference type="EMBL" id="TDL28142.1"/>
    </source>
</evidence>
<feature type="region of interest" description="Disordered" evidence="6">
    <location>
        <begin position="1"/>
        <end position="39"/>
    </location>
</feature>
<sequence length="635" mass="70054">MLPLNIPAHSPPPPSTPSSTHDDTLTTASTKEKKPRVRHTDAQLAALNDLYDDDEHPSLEARAALAENLNMWALLPFHIIPDVHISHLFPIIFRDTKAVNAWFANKRSATKKKTTKSSKSNALTTTTPPPRLPQARRPQIIHDDDDDDWPQQHYPAWATPPPPSSDFYPTLPSDTPFVSGGPDHKHIFDGEPQVVGSVPRRMRMRPTTRQTEELRKLYELTSHPTREEREELGEKIGMRYQSVTNWFQNQRSLAKRRREDDASASASDAQPHIVPSSESLFPEAPLPQPTTDLAARTYTAFPPRSTHPSLAPLASKGHSRSHLSTPEPTLPISRSSREGSVVDQKPLSRSSRPGSRRHGSSLPPSGARPRRTRPEPYQLEALKKLYTRTANPSIEERGALALEVGMDIGKVTNWFRNLRQTARKRAAKAGGVLGDGGEDDSDAMAMMDFESAPVSRAGSPSLPFSSSASSSGDGHLRYEDDEDENGIDDEGHDTMDLDEHEHEHELRRNADRARERVREREEGDGSEGRPPHSHSDPDAGSEEELQEAVTPPPVSVSSPSPPPPPAQAHSQVPARRRMDVGFLTGVTPGVGVGGAIVESEEFSAPQSEPFEKSSTSVRVEDALLLLSFSRHIAQW</sequence>
<dbReference type="InterPro" id="IPR017970">
    <property type="entry name" value="Homeobox_CS"/>
</dbReference>
<feature type="region of interest" description="Disordered" evidence="6">
    <location>
        <begin position="251"/>
        <end position="376"/>
    </location>
</feature>
<proteinExistence type="predicted"/>
<dbReference type="CDD" id="cd00086">
    <property type="entry name" value="homeodomain"/>
    <property type="match status" value="3"/>
</dbReference>
<dbReference type="PANTHER" id="PTHR24327:SF41">
    <property type="entry name" value="BRAIN-SPECIFIC HOMEOBOX PROTEIN"/>
    <property type="match status" value="1"/>
</dbReference>
<keyword evidence="1 4" id="KW-0238">DNA-binding</keyword>
<dbReference type="OrthoDB" id="6159439at2759"/>
<dbReference type="AlphaFoldDB" id="A0A4Y7QM49"/>
<gene>
    <name evidence="8" type="ORF">BD410DRAFT_835381</name>
</gene>
<dbReference type="STRING" id="50990.A0A4Y7QM49"/>
<dbReference type="GO" id="GO:0000978">
    <property type="term" value="F:RNA polymerase II cis-regulatory region sequence-specific DNA binding"/>
    <property type="evidence" value="ECO:0007669"/>
    <property type="project" value="TreeGrafter"/>
</dbReference>
<dbReference type="PROSITE" id="PS50071">
    <property type="entry name" value="HOMEOBOX_2"/>
    <property type="match status" value="3"/>
</dbReference>
<feature type="region of interest" description="Disordered" evidence="6">
    <location>
        <begin position="107"/>
        <end position="145"/>
    </location>
</feature>
<evidence type="ECO:0000256" key="5">
    <source>
        <dbReference type="RuleBase" id="RU000682"/>
    </source>
</evidence>
<dbReference type="Proteomes" id="UP000294933">
    <property type="component" value="Unassembled WGS sequence"/>
</dbReference>
<evidence type="ECO:0000256" key="3">
    <source>
        <dbReference type="ARBA" id="ARBA00023242"/>
    </source>
</evidence>
<evidence type="ECO:0000256" key="4">
    <source>
        <dbReference type="PROSITE-ProRule" id="PRU00108"/>
    </source>
</evidence>
<evidence type="ECO:0000256" key="1">
    <source>
        <dbReference type="ARBA" id="ARBA00023125"/>
    </source>
</evidence>
<dbReference type="PANTHER" id="PTHR24327">
    <property type="entry name" value="HOMEOBOX PROTEIN"/>
    <property type="match status" value="1"/>
</dbReference>
<dbReference type="SUPFAM" id="SSF46689">
    <property type="entry name" value="Homeodomain-like"/>
    <property type="match status" value="3"/>
</dbReference>
<feature type="compositionally biased region" description="Pro residues" evidence="6">
    <location>
        <begin position="550"/>
        <end position="566"/>
    </location>
</feature>
<keyword evidence="9" id="KW-1185">Reference proteome</keyword>
<protein>
    <recommendedName>
        <fullName evidence="7">Homeobox domain-containing protein</fullName>
    </recommendedName>
</protein>
<organism evidence="8 9">
    <name type="scientific">Rickenella mellea</name>
    <dbReference type="NCBI Taxonomy" id="50990"/>
    <lineage>
        <taxon>Eukaryota</taxon>
        <taxon>Fungi</taxon>
        <taxon>Dikarya</taxon>
        <taxon>Basidiomycota</taxon>
        <taxon>Agaricomycotina</taxon>
        <taxon>Agaricomycetes</taxon>
        <taxon>Hymenochaetales</taxon>
        <taxon>Rickenellaceae</taxon>
        <taxon>Rickenella</taxon>
    </lineage>
</organism>
<feature type="domain" description="Homeobox" evidence="7">
    <location>
        <begin position="197"/>
        <end position="257"/>
    </location>
</feature>
<dbReference type="InterPro" id="IPR050460">
    <property type="entry name" value="Distal-less_Homeobox_TF"/>
</dbReference>
<dbReference type="Gene3D" id="1.10.10.60">
    <property type="entry name" value="Homeodomain-like"/>
    <property type="match status" value="3"/>
</dbReference>
<name>A0A4Y7QM49_9AGAM</name>